<name>A0A0E0EJC5_9ORYZ</name>
<dbReference type="Gramene" id="OMERI08G06640.3">
    <property type="protein sequence ID" value="OMERI08G06640.3"/>
    <property type="gene ID" value="OMERI08G06640"/>
</dbReference>
<sequence>MRGRSRARRERERDGIRAWAGADTRKVLVVSDNVGDAINLQEMKYTLFGGAGFNSRPVSNAIGRNY</sequence>
<reference evidence="1" key="1">
    <citation type="submission" date="2015-04" db="UniProtKB">
        <authorList>
            <consortium name="EnsemblPlants"/>
        </authorList>
    </citation>
    <scope>IDENTIFICATION</scope>
</reference>
<dbReference type="EnsemblPlants" id="OMERI08G06640.3">
    <property type="protein sequence ID" value="OMERI08G06640.3"/>
    <property type="gene ID" value="OMERI08G06640"/>
</dbReference>
<accession>A0A0E0EJC5</accession>
<reference evidence="1" key="2">
    <citation type="submission" date="2018-05" db="EMBL/GenBank/DDBJ databases">
        <title>OmerRS3 (Oryza meridionalis Reference Sequence Version 3).</title>
        <authorList>
            <person name="Zhang J."/>
            <person name="Kudrna D."/>
            <person name="Lee S."/>
            <person name="Talag J."/>
            <person name="Welchert J."/>
            <person name="Wing R.A."/>
        </authorList>
    </citation>
    <scope>NUCLEOTIDE SEQUENCE [LARGE SCALE GENOMIC DNA]</scope>
    <source>
        <strain evidence="1">cv. OR44</strain>
    </source>
</reference>
<organism evidence="1">
    <name type="scientific">Oryza meridionalis</name>
    <dbReference type="NCBI Taxonomy" id="40149"/>
    <lineage>
        <taxon>Eukaryota</taxon>
        <taxon>Viridiplantae</taxon>
        <taxon>Streptophyta</taxon>
        <taxon>Embryophyta</taxon>
        <taxon>Tracheophyta</taxon>
        <taxon>Spermatophyta</taxon>
        <taxon>Magnoliopsida</taxon>
        <taxon>Liliopsida</taxon>
        <taxon>Poales</taxon>
        <taxon>Poaceae</taxon>
        <taxon>BOP clade</taxon>
        <taxon>Oryzoideae</taxon>
        <taxon>Oryzeae</taxon>
        <taxon>Oryzinae</taxon>
        <taxon>Oryza</taxon>
    </lineage>
</organism>
<protein>
    <submittedName>
        <fullName evidence="1">Uncharacterized protein</fullName>
    </submittedName>
</protein>
<proteinExistence type="predicted"/>
<evidence type="ECO:0000313" key="1">
    <source>
        <dbReference type="EnsemblPlants" id="OMERI08G06640.3"/>
    </source>
</evidence>
<dbReference type="Proteomes" id="UP000008021">
    <property type="component" value="Chromosome 8"/>
</dbReference>
<dbReference type="AlphaFoldDB" id="A0A0E0EJC5"/>
<keyword evidence="2" id="KW-1185">Reference proteome</keyword>
<evidence type="ECO:0000313" key="2">
    <source>
        <dbReference type="Proteomes" id="UP000008021"/>
    </source>
</evidence>
<dbReference type="HOGENOM" id="CLU_2835526_0_0_1"/>